<evidence type="ECO:0000313" key="4">
    <source>
        <dbReference type="Proteomes" id="UP000464378"/>
    </source>
</evidence>
<dbReference type="EMBL" id="LR593887">
    <property type="protein sequence ID" value="VTS08182.1"/>
    <property type="molecule type" value="Genomic_DNA"/>
</dbReference>
<reference evidence="3" key="1">
    <citation type="submission" date="2019-04" db="EMBL/GenBank/DDBJ databases">
        <authorList>
            <consortium name="Science for Life Laboratories"/>
        </authorList>
    </citation>
    <scope>NUCLEOTIDE SEQUENCE</scope>
    <source>
        <strain evidence="3">MBLW1</strain>
    </source>
</reference>
<sequence length="118" mass="12569">MNRMTWSICLGLLAVGSFGCVSTPKQSAATSTPPKANAAKPATSSTSGGMSSMSSKPQESMMMGSMASSPAKRLTAEEITEANLNQQMRAFQDELTRDMRAYDRVEQGQASLTRPGSR</sequence>
<dbReference type="AlphaFoldDB" id="A0A6C2YW75"/>
<evidence type="ECO:0000256" key="2">
    <source>
        <dbReference type="SAM" id="SignalP"/>
    </source>
</evidence>
<feature type="region of interest" description="Disordered" evidence="1">
    <location>
        <begin position="22"/>
        <end position="81"/>
    </location>
</feature>
<dbReference type="RefSeq" id="WP_162660484.1">
    <property type="nucleotide sequence ID" value="NZ_LR593887.1"/>
</dbReference>
<keyword evidence="2" id="KW-0732">Signal</keyword>
<proteinExistence type="predicted"/>
<feature type="chain" id="PRO_5036172905" evidence="2">
    <location>
        <begin position="29"/>
        <end position="118"/>
    </location>
</feature>
<dbReference type="InParanoid" id="A0A6C2YW75"/>
<dbReference type="KEGG" id="tim:GMBLW1_37800"/>
<feature type="signal peptide" evidence="2">
    <location>
        <begin position="1"/>
        <end position="28"/>
    </location>
</feature>
<dbReference type="EMBL" id="LR586016">
    <property type="protein sequence ID" value="VIP05413.1"/>
    <property type="molecule type" value="Genomic_DNA"/>
</dbReference>
<accession>A0A6C2YW75</accession>
<dbReference type="PROSITE" id="PS51257">
    <property type="entry name" value="PROKAR_LIPOPROTEIN"/>
    <property type="match status" value="1"/>
</dbReference>
<evidence type="ECO:0000256" key="1">
    <source>
        <dbReference type="SAM" id="MobiDB-lite"/>
    </source>
</evidence>
<name>A0A6C2YW75_9BACT</name>
<evidence type="ECO:0000313" key="3">
    <source>
        <dbReference type="EMBL" id="VIP05413.1"/>
    </source>
</evidence>
<organism evidence="3">
    <name type="scientific">Tuwongella immobilis</name>
    <dbReference type="NCBI Taxonomy" id="692036"/>
    <lineage>
        <taxon>Bacteria</taxon>
        <taxon>Pseudomonadati</taxon>
        <taxon>Planctomycetota</taxon>
        <taxon>Planctomycetia</taxon>
        <taxon>Gemmatales</taxon>
        <taxon>Gemmataceae</taxon>
        <taxon>Tuwongella</taxon>
    </lineage>
</organism>
<feature type="compositionally biased region" description="Low complexity" evidence="1">
    <location>
        <begin position="27"/>
        <end position="69"/>
    </location>
</feature>
<dbReference type="Proteomes" id="UP000464378">
    <property type="component" value="Chromosome"/>
</dbReference>
<protein>
    <submittedName>
        <fullName evidence="3">Uncharacterized protein</fullName>
    </submittedName>
</protein>
<gene>
    <name evidence="3" type="ORF">GMBLW1_37800</name>
</gene>
<keyword evidence="4" id="KW-1185">Reference proteome</keyword>